<dbReference type="InterPro" id="IPR055354">
    <property type="entry name" value="DUF7507"/>
</dbReference>
<keyword evidence="4" id="KW-1185">Reference proteome</keyword>
<feature type="transmembrane region" description="Helical" evidence="1">
    <location>
        <begin position="830"/>
        <end position="850"/>
    </location>
</feature>
<evidence type="ECO:0000259" key="2">
    <source>
        <dbReference type="Pfam" id="PF24346"/>
    </source>
</evidence>
<gene>
    <name evidence="3" type="ORF">NOR51B_2416</name>
</gene>
<reference evidence="4" key="1">
    <citation type="journal article" date="2013" name="BMC Microbiol.">
        <title>Taxonomy and evolution of bacteriochlorophyll a-containing members of the OM60/NOR5 clade of marine gammaproteobacteria: description of Luminiphilus syltensis gen. nov., sp. nov., reclassification of Haliea rubra as Pseudohaliea rubra gen. nov., comb. nov., and emendation of Chromatocurvus halotolerans.</title>
        <authorList>
            <person name="Spring S."/>
            <person name="Riedel T."/>
            <person name="Sproer C."/>
            <person name="Yan S."/>
            <person name="Harder J."/>
            <person name="Fuchs B.M."/>
        </authorList>
    </citation>
    <scope>NUCLEOTIDE SEQUENCE [LARGE SCALE GENOMIC DNA]</scope>
    <source>
        <strain evidence="4">NOR51-B</strain>
    </source>
</reference>
<sequence length="857" mass="87508">MLLTFILCALSGAETVAQTLPGEGNSCLPSLGNGNTCTANDLRLQAEVLTGPPSCELGETISVTFRTSIGSTAASRAASERYNLGFFIGENGSATIDPGAGETCSVSYLTPNTGTPDLASGVGPYRELTGDQCGDIEDADTTLHDITSTQILCRDNDGDGRLDISASVTWKTNKNNASCASPPTVADFVPDQKSKCISSVNLGFDIPVETPPEVTVSKTAIPDIIEAPGASVTYEVVVTNTSGRTDTVTISSAVDDKFGDITTLPGDCDVLLDPDGIEPGSSSTCRFEANVFGAAGDTHTNTVTVNGADEEGSAVSASDSAVVSIIAGAPPPASMTVVKGAAPSSVPEPGGEVEYTLQVINTGDDTLTLTTLDDNQLGGSAGGVGNCSLPQTIPPGSAYDCSYPFNVAGAAGDVIINTVTATAQPNSDPGNALVESDRAEVEILDIPALISVSKTPVPEEIPDPGAGNNTPIDYRLIVFNQSLTDTVTINSLTDIQQEGVNPPSVPTDVLTLPASPGKPACSLPQTLTTGFGRVYSCWFQRSISGDNVSEGDVVSNTVRAAGIDDDGMPLEASGGANVSIVATPVGTLDVLKRADPSVVTPEANVVTFSVEVLNTSTVEVTIDSLTDSVEGGTAYDITNAGAVVSTSCAVPQTLASGETYTCAFVQAVTGNPGEGITDIVTASGEDELSNTVAADDSATVAIVDSDLDIRVVKTASPNLAASGAPISFLVEVTNTGSQVLLLGELDDSEFGDLDGQGTCSLPQRLSIDATYSCSFDAVVNGGGVGVHINTVTVTGRQILRIANPGGDAVSDSDSAYVLTITLPGLDDIKAVPISIWAVLFSALGIVLILLRNRRRTG</sequence>
<evidence type="ECO:0000313" key="4">
    <source>
        <dbReference type="Proteomes" id="UP000004699"/>
    </source>
</evidence>
<name>B8KRB6_9GAMM</name>
<keyword evidence="1" id="KW-0472">Membrane</keyword>
<dbReference type="Pfam" id="PF24346">
    <property type="entry name" value="DUF7507"/>
    <property type="match status" value="2"/>
</dbReference>
<dbReference type="STRING" id="565045.NOR51B_2416"/>
<evidence type="ECO:0000313" key="3">
    <source>
        <dbReference type="EMBL" id="EED36465.1"/>
    </source>
</evidence>
<feature type="domain" description="DUF7507" evidence="2">
    <location>
        <begin position="334"/>
        <end position="428"/>
    </location>
</feature>
<proteinExistence type="predicted"/>
<dbReference type="EMBL" id="DS999411">
    <property type="protein sequence ID" value="EED36465.1"/>
    <property type="molecule type" value="Genomic_DNA"/>
</dbReference>
<dbReference type="Proteomes" id="UP000004699">
    <property type="component" value="Unassembled WGS sequence"/>
</dbReference>
<feature type="domain" description="DUF7507" evidence="2">
    <location>
        <begin position="212"/>
        <end position="317"/>
    </location>
</feature>
<dbReference type="HOGENOM" id="CLU_333393_0_0_6"/>
<organism evidence="3 4">
    <name type="scientific">Luminiphilus syltensis NOR5-1B</name>
    <dbReference type="NCBI Taxonomy" id="565045"/>
    <lineage>
        <taxon>Bacteria</taxon>
        <taxon>Pseudomonadati</taxon>
        <taxon>Pseudomonadota</taxon>
        <taxon>Gammaproteobacteria</taxon>
        <taxon>Cellvibrionales</taxon>
        <taxon>Halieaceae</taxon>
        <taxon>Luminiphilus</taxon>
    </lineage>
</organism>
<protein>
    <submittedName>
        <fullName evidence="3">Conserved repeat domain protein</fullName>
    </submittedName>
</protein>
<keyword evidence="1" id="KW-1133">Transmembrane helix</keyword>
<keyword evidence="1" id="KW-0812">Transmembrane</keyword>
<dbReference type="eggNOG" id="COG1240">
    <property type="taxonomic scope" value="Bacteria"/>
</dbReference>
<dbReference type="AlphaFoldDB" id="B8KRB6"/>
<evidence type="ECO:0000256" key="1">
    <source>
        <dbReference type="SAM" id="Phobius"/>
    </source>
</evidence>
<accession>B8KRB6</accession>